<name>R4KNX1_9FIRM</name>
<dbReference type="SMART" id="SM00065">
    <property type="entry name" value="GAF"/>
    <property type="match status" value="1"/>
</dbReference>
<evidence type="ECO:0000256" key="2">
    <source>
        <dbReference type="ARBA" id="ARBA00004370"/>
    </source>
</evidence>
<dbReference type="EC" id="2.7.13.3" evidence="4"/>
<comment type="catalytic activity">
    <reaction evidence="1">
        <text>ATP + protein L-histidine = ADP + protein N-phospho-L-histidine.</text>
        <dbReference type="EC" id="2.7.13.3"/>
    </reaction>
</comment>
<feature type="domain" description="Protein kinase" evidence="20">
    <location>
        <begin position="1"/>
        <end position="269"/>
    </location>
</feature>
<dbReference type="SUPFAM" id="SSF56112">
    <property type="entry name" value="Protein kinase-like (PK-like)"/>
    <property type="match status" value="1"/>
</dbReference>
<dbReference type="Gene3D" id="1.20.120.160">
    <property type="entry name" value="HPT domain"/>
    <property type="match status" value="1"/>
</dbReference>
<dbReference type="InterPro" id="IPR036890">
    <property type="entry name" value="HATPase_C_sf"/>
</dbReference>
<dbReference type="FunFam" id="3.30.565.10:FF:000010">
    <property type="entry name" value="Sensor histidine kinase RcsC"/>
    <property type="match status" value="1"/>
</dbReference>
<dbReference type="RefSeq" id="WP_006523557.1">
    <property type="nucleotide sequence ID" value="NC_021184.1"/>
</dbReference>
<dbReference type="eggNOG" id="COG2198">
    <property type="taxonomic scope" value="Bacteria"/>
</dbReference>
<keyword evidence="11" id="KW-0067">ATP-binding</keyword>
<dbReference type="Pfam" id="PF00072">
    <property type="entry name" value="Response_reg"/>
    <property type="match status" value="1"/>
</dbReference>
<dbReference type="eggNOG" id="COG3899">
    <property type="taxonomic scope" value="Bacteria"/>
</dbReference>
<dbReference type="OrthoDB" id="9801841at2"/>
<evidence type="ECO:0000313" key="25">
    <source>
        <dbReference type="Proteomes" id="UP000013520"/>
    </source>
</evidence>
<dbReference type="InterPro" id="IPR041664">
    <property type="entry name" value="AAA_16"/>
</dbReference>
<evidence type="ECO:0000256" key="9">
    <source>
        <dbReference type="ARBA" id="ARBA00022741"/>
    </source>
</evidence>
<dbReference type="HOGENOM" id="CLU_000445_34_2_9"/>
<evidence type="ECO:0000256" key="4">
    <source>
        <dbReference type="ARBA" id="ARBA00012438"/>
    </source>
</evidence>
<sequence>MINIPNFRIVEQLYNKRSIVCRAVSDIDNQPVILKVLNTKHSVPDEIMRFKREYEIICHLRSKGVVTAYGLEEYQNYLFMVLEDTGGTSLDKILPFETIDWPTFINLAVKTTSLLGDIHRCGIVHKDINPSNITWNRENGRVQIIDFGLSSVLTLENSATGNPQNPEGTLAYIAPEQTGRMNRPVDFRADLYSLGVTFYEMLTGGLPFVAGDVLELVHSHIAKTPLSPHMVSSNIPEAISNIIMKLLAKNVEERYQSAVGVEEDLQMCLDQLQTYGKIKVFELGSQDISGRFQISPKIYGRDKEINTLLDGFERVSRGAVELILVAGYTGIGKTSLINEIVEPVQKRGYFVAGKFDQFQRNIPYASLIQAIRKLVRQILGENEEQIALWKDKILKAFGPNGQIIIDLIPEIELITGPQPFVHKLPPLESQNRFQLVLIKFLQVFAAQAHPLVIFIDDLQWSDTASMQQINYIINNNEIKYLLLIAAYRDNELTDTHPLLALVREMKKSRVPVHEIKLEPLNQSCIEQLLVETLNCTEQAAYPLAEALFQKSAGNPFYTKQLLHDIFENGSLYFNWRERSWKWDISGLQQLKARDNVIELVINRVQKLPARTREVLKFAACVGRVFELKMLSLIMRQSIEQITGDILPAVHMGVIQPVAASPKHSNTGGKEMKSLVYTPESCEFLHDRVYQAVSSLWPGEEKNRIQHRIGRIMLQQTEQVFPEKNIFKIVDYLNVGPELITEQRERVKLAEYNLMAARKAKISTAFEAALHYLEAGEKFLPSDAWNGQYRLTFELHLELCQCLYQCGKAAEGDCLFEKLLARAKSKPDRSDVLAMKALIAANALKYADIFKFGLMGLKELGFKLPQHPDKFSVLKEVLWLKGRLPAQKIKNLLALPVMNDLRVIKIMDQLNNLVPAASLSNPQLFILMLLKMSGLSLKYGNTDHSALAYAGYGIIAGGILQDFKAVRELQSVSMKLADRDNNYPVKCRVYYTVAVYLNHWGEHLHKSIDYLTRAKQYALDAGEFYMVAGITGRMVQNKIVLGEHLEGIYEESISYLEFTDRFKLENTSRFFLLAQRFVKYLRGESPQPFLSGEKDTLTREIIEQRNGMAVMAYYLFKMQSFYFEGEYIKALEVLREIDLDITNSVRGMPLATEYVLWQSLIITASYGQLNKKQKKNYLKIIKKNQRQLKKWAASCPQNYLHKYYLVAAETVRITGKETAAAIELYDQAIASAGENEYIQNAALGNELAARFWLAAGKANIAGPYMQKACVEYRTWGAERIADNLEQMLPQLFSATAGLTGTGASQLDLASIVKVSQVLSGEIVLDRLLQKMMKIILENVGAQKGYFIMESEGGLSIEASVSTNGEDMPLNSSSGDGGTGEGPPVIRVSVPLRQCGYLSEAIVYYVFRTGEFVVLHDAAREGIFTQDEYISKYRPKSVICLPVIGKGKTTGILYLENNLFTGAFTPGRVEMLRLLSSQIAISIENARLYANLEKSRDQISRWSQTLEQTVTERTSQLQQANQQLKQAKDEADAANRAKSDFLAVMSHEIRTPLHGIIGMTELMLQTSLNKEQREYISIVKESSDLLMTVIDDILDFRKIEEGKLKLEVTDFDLPSLEKTVITSLIPKANSKGIALKSHLAPEIPAWLRGDPVRLSQVLLNLVGNAVKFTDQGEVSLHVLLEKEEPEHVILRYEVRDTGIGIPPQAKKDLFQPFYQVGHTSTRRHGGSGLGLAICKRLVELMNGQIGFESLEGRGTTFWFTVPLQLGHAAVKPAENNDPAGLTVELMKGKNKSGTILVVEDNAINQKLIVSQLKQLGLCAEIVNNGKEAVEAVSSAKYTLVLLDCQMPVMDGYETAGAIRRLEATGGGRRTPIIATTAGVMTGEREKCLSAGMDDYLSKPVRLADLQKILARWLPDYDITLAQDEPVPDRTVSRVVDSYLAAFVDPGRRREFLDIIGGDEDFLVELVETFLQDMPDKLTALRNAFQRWDAAALRLQAHGMKSSGYLLGAAGFAELCKKLEILAAAGELEAATELIETVEEEYQRLEKRLKAFLANN</sequence>
<reference evidence="24 25" key="1">
    <citation type="submission" date="2012-01" db="EMBL/GenBank/DDBJ databases">
        <title>Complete sequence of Desulfotomaculum gibsoniae DSM 7213.</title>
        <authorList>
            <consortium name="US DOE Joint Genome Institute"/>
            <person name="Lucas S."/>
            <person name="Han J."/>
            <person name="Lapidus A."/>
            <person name="Cheng J.-F."/>
            <person name="Goodwin L."/>
            <person name="Pitluck S."/>
            <person name="Peters L."/>
            <person name="Ovchinnikova G."/>
            <person name="Teshima H."/>
            <person name="Detter J.C."/>
            <person name="Han C."/>
            <person name="Tapia R."/>
            <person name="Land M."/>
            <person name="Hauser L."/>
            <person name="Kyrpides N."/>
            <person name="Ivanova N."/>
            <person name="Pagani I."/>
            <person name="Parshina S."/>
            <person name="Plugge C."/>
            <person name="Muyzer G."/>
            <person name="Kuever J."/>
            <person name="Ivanova A."/>
            <person name="Nazina T."/>
            <person name="Klenk H.-P."/>
            <person name="Brambilla E."/>
            <person name="Spring S."/>
            <person name="Stams A.F."/>
            <person name="Woyke T."/>
        </authorList>
    </citation>
    <scope>NUCLEOTIDE SEQUENCE [LARGE SCALE GENOMIC DNA]</scope>
    <source>
        <strain evidence="24 25">DSM 7213</strain>
    </source>
</reference>
<keyword evidence="10" id="KW-0418">Kinase</keyword>
<dbReference type="InterPro" id="IPR004358">
    <property type="entry name" value="Sig_transdc_His_kin-like_C"/>
</dbReference>
<evidence type="ECO:0000256" key="11">
    <source>
        <dbReference type="ARBA" id="ARBA00022840"/>
    </source>
</evidence>
<dbReference type="InterPro" id="IPR036641">
    <property type="entry name" value="HPT_dom_sf"/>
</dbReference>
<dbReference type="eggNOG" id="COG0784">
    <property type="taxonomic scope" value="Bacteria"/>
</dbReference>
<dbReference type="eggNOG" id="COG2205">
    <property type="taxonomic scope" value="Bacteria"/>
</dbReference>
<dbReference type="SMART" id="SM00388">
    <property type="entry name" value="HisKA"/>
    <property type="match status" value="1"/>
</dbReference>
<dbReference type="PANTHER" id="PTHR43642">
    <property type="entry name" value="HYBRID SIGNAL TRANSDUCTION HISTIDINE KINASE G"/>
    <property type="match status" value="1"/>
</dbReference>
<dbReference type="SUPFAM" id="SSF47226">
    <property type="entry name" value="Histidine-containing phosphotransfer domain, HPT domain"/>
    <property type="match status" value="1"/>
</dbReference>
<evidence type="ECO:0000256" key="14">
    <source>
        <dbReference type="ARBA" id="ARBA00023136"/>
    </source>
</evidence>
<dbReference type="PANTHER" id="PTHR43642:SF1">
    <property type="entry name" value="HYBRID SIGNAL TRANSDUCTION HISTIDINE KINASE G"/>
    <property type="match status" value="1"/>
</dbReference>
<feature type="domain" description="Histidine kinase" evidence="21">
    <location>
        <begin position="1542"/>
        <end position="1763"/>
    </location>
</feature>
<dbReference type="PROSITE" id="PS50894">
    <property type="entry name" value="HPT"/>
    <property type="match status" value="1"/>
</dbReference>
<dbReference type="STRING" id="767817.Desgi_2859"/>
<dbReference type="Pfam" id="PF25503">
    <property type="entry name" value="TPR_CHK1"/>
    <property type="match status" value="1"/>
</dbReference>
<evidence type="ECO:0000256" key="6">
    <source>
        <dbReference type="ARBA" id="ARBA00022553"/>
    </source>
</evidence>
<dbReference type="InterPro" id="IPR001789">
    <property type="entry name" value="Sig_transdc_resp-reg_receiver"/>
</dbReference>
<keyword evidence="6 18" id="KW-0597">Phosphoprotein</keyword>
<dbReference type="Pfam" id="PF00069">
    <property type="entry name" value="Pkinase"/>
    <property type="match status" value="1"/>
</dbReference>
<evidence type="ECO:0000256" key="7">
    <source>
        <dbReference type="ARBA" id="ARBA00022679"/>
    </source>
</evidence>
<evidence type="ECO:0000256" key="1">
    <source>
        <dbReference type="ARBA" id="ARBA00000085"/>
    </source>
</evidence>
<dbReference type="SMART" id="SM00448">
    <property type="entry name" value="REC"/>
    <property type="match status" value="1"/>
</dbReference>
<dbReference type="Gene3D" id="3.40.50.2300">
    <property type="match status" value="1"/>
</dbReference>
<dbReference type="Gene3D" id="3.30.565.10">
    <property type="entry name" value="Histidine kinase-like ATPase, C-terminal domain"/>
    <property type="match status" value="1"/>
</dbReference>
<dbReference type="SUPFAM" id="SSF52540">
    <property type="entry name" value="P-loop containing nucleoside triphosphate hydrolases"/>
    <property type="match status" value="1"/>
</dbReference>
<comment type="subcellular location">
    <subcellularLocation>
        <location evidence="2">Membrane</location>
    </subcellularLocation>
</comment>
<dbReference type="SUPFAM" id="SSF52172">
    <property type="entry name" value="CheY-like"/>
    <property type="match status" value="1"/>
</dbReference>
<evidence type="ECO:0000259" key="22">
    <source>
        <dbReference type="PROSITE" id="PS50110"/>
    </source>
</evidence>
<dbReference type="InterPro" id="IPR011009">
    <property type="entry name" value="Kinase-like_dom_sf"/>
</dbReference>
<evidence type="ECO:0000256" key="5">
    <source>
        <dbReference type="ARBA" id="ARBA00018672"/>
    </source>
</evidence>
<dbReference type="SUPFAM" id="SSF47384">
    <property type="entry name" value="Homodimeric domain of signal transducing histidine kinase"/>
    <property type="match status" value="1"/>
</dbReference>
<dbReference type="Gene3D" id="3.30.450.40">
    <property type="match status" value="1"/>
</dbReference>
<keyword evidence="9" id="KW-0547">Nucleotide-binding</keyword>
<evidence type="ECO:0000256" key="15">
    <source>
        <dbReference type="ARBA" id="ARBA00024867"/>
    </source>
</evidence>
<dbReference type="GO" id="GO:0005524">
    <property type="term" value="F:ATP binding"/>
    <property type="evidence" value="ECO:0007669"/>
    <property type="project" value="UniProtKB-KW"/>
</dbReference>
<dbReference type="SMART" id="SM00073">
    <property type="entry name" value="HPT"/>
    <property type="match status" value="1"/>
</dbReference>
<dbReference type="Pfam" id="PF01627">
    <property type="entry name" value="Hpt"/>
    <property type="match status" value="1"/>
</dbReference>
<dbReference type="Pfam" id="PF02518">
    <property type="entry name" value="HATPase_c"/>
    <property type="match status" value="1"/>
</dbReference>
<dbReference type="Gene3D" id="3.30.200.20">
    <property type="entry name" value="Phosphorylase Kinase, domain 1"/>
    <property type="match status" value="1"/>
</dbReference>
<keyword evidence="25" id="KW-1185">Reference proteome</keyword>
<evidence type="ECO:0000259" key="21">
    <source>
        <dbReference type="PROSITE" id="PS50109"/>
    </source>
</evidence>
<keyword evidence="13" id="KW-0902">Two-component regulatory system</keyword>
<feature type="domain" description="HPt" evidence="23">
    <location>
        <begin position="1956"/>
        <end position="2049"/>
    </location>
</feature>
<evidence type="ECO:0000256" key="17">
    <source>
        <dbReference type="PROSITE-ProRule" id="PRU00110"/>
    </source>
</evidence>
<dbReference type="Gene3D" id="1.10.287.130">
    <property type="match status" value="1"/>
</dbReference>
<dbReference type="SUPFAM" id="SSF55781">
    <property type="entry name" value="GAF domain-like"/>
    <property type="match status" value="1"/>
</dbReference>
<feature type="domain" description="Response regulatory" evidence="22">
    <location>
        <begin position="1792"/>
        <end position="1911"/>
    </location>
</feature>
<protein>
    <recommendedName>
        <fullName evidence="16">Circadian input-output histidine kinase CikA</fullName>
        <ecNumber evidence="4">2.7.13.3</ecNumber>
    </recommendedName>
    <alternativeName>
        <fullName evidence="5">Stage 0 sporulation protein A homolog</fullName>
    </alternativeName>
</protein>
<dbReference type="KEGG" id="dgi:Desgi_2859"/>
<gene>
    <name evidence="24" type="ORF">Desgi_2859</name>
</gene>
<keyword evidence="12" id="KW-1133">Transmembrane helix</keyword>
<proteinExistence type="inferred from homology"/>
<dbReference type="eggNOG" id="COG0515">
    <property type="taxonomic scope" value="Bacteria"/>
</dbReference>
<dbReference type="InterPro" id="IPR008207">
    <property type="entry name" value="Sig_transdc_His_kin_Hpt_dom"/>
</dbReference>
<dbReference type="Pfam" id="PF01590">
    <property type="entry name" value="GAF"/>
    <property type="match status" value="1"/>
</dbReference>
<dbReference type="PRINTS" id="PR00344">
    <property type="entry name" value="BCTRLSENSOR"/>
</dbReference>
<evidence type="ECO:0000256" key="8">
    <source>
        <dbReference type="ARBA" id="ARBA00022692"/>
    </source>
</evidence>
<dbReference type="Pfam" id="PF00512">
    <property type="entry name" value="HisKA"/>
    <property type="match status" value="1"/>
</dbReference>
<evidence type="ECO:0000256" key="19">
    <source>
        <dbReference type="SAM" id="Coils"/>
    </source>
</evidence>
<dbReference type="Proteomes" id="UP000013520">
    <property type="component" value="Chromosome"/>
</dbReference>
<feature type="coiled-coil region" evidence="19">
    <location>
        <begin position="2018"/>
        <end position="2052"/>
    </location>
</feature>
<dbReference type="Gene3D" id="3.40.50.300">
    <property type="entry name" value="P-loop containing nucleotide triphosphate hydrolases"/>
    <property type="match status" value="1"/>
</dbReference>
<dbReference type="InterPro" id="IPR003594">
    <property type="entry name" value="HATPase_dom"/>
</dbReference>
<keyword evidence="14" id="KW-0472">Membrane</keyword>
<dbReference type="InterPro" id="IPR003661">
    <property type="entry name" value="HisK_dim/P_dom"/>
</dbReference>
<dbReference type="Pfam" id="PF13191">
    <property type="entry name" value="AAA_16"/>
    <property type="match status" value="1"/>
</dbReference>
<dbReference type="InterPro" id="IPR003018">
    <property type="entry name" value="GAF"/>
</dbReference>
<feature type="coiled-coil region" evidence="19">
    <location>
        <begin position="1501"/>
        <end position="1535"/>
    </location>
</feature>
<dbReference type="InterPro" id="IPR036097">
    <property type="entry name" value="HisK_dim/P_sf"/>
</dbReference>
<dbReference type="InterPro" id="IPR027417">
    <property type="entry name" value="P-loop_NTPase"/>
</dbReference>
<dbReference type="CDD" id="cd00082">
    <property type="entry name" value="HisKA"/>
    <property type="match status" value="1"/>
</dbReference>
<evidence type="ECO:0000259" key="20">
    <source>
        <dbReference type="PROSITE" id="PS50011"/>
    </source>
</evidence>
<comment type="similarity">
    <text evidence="3">In the N-terminal section; belongs to the phytochrome family.</text>
</comment>
<dbReference type="CDD" id="cd14014">
    <property type="entry name" value="STKc_PknB_like"/>
    <property type="match status" value="1"/>
</dbReference>
<dbReference type="GO" id="GO:0000155">
    <property type="term" value="F:phosphorelay sensor kinase activity"/>
    <property type="evidence" value="ECO:0007669"/>
    <property type="project" value="InterPro"/>
</dbReference>
<dbReference type="SUPFAM" id="SSF55874">
    <property type="entry name" value="ATPase domain of HSP90 chaperone/DNA topoisomerase II/histidine kinase"/>
    <property type="match status" value="1"/>
</dbReference>
<comment type="function">
    <text evidence="15">May play the central regulatory role in sporulation. It may be an element of the effector pathway responsible for the activation of sporulation genes in response to nutritional stress. Spo0A may act in concert with spo0H (a sigma factor) to control the expression of some genes that are critical to the sporulation process.</text>
</comment>
<dbReference type="GO" id="GO:0016020">
    <property type="term" value="C:membrane"/>
    <property type="evidence" value="ECO:0007669"/>
    <property type="project" value="UniProtKB-SubCell"/>
</dbReference>
<keyword evidence="8" id="KW-0812">Transmembrane</keyword>
<dbReference type="EMBL" id="CP003273">
    <property type="protein sequence ID" value="AGL02260.1"/>
    <property type="molecule type" value="Genomic_DNA"/>
</dbReference>
<dbReference type="Gene3D" id="1.10.510.10">
    <property type="entry name" value="Transferase(Phosphotransferase) domain 1"/>
    <property type="match status" value="1"/>
</dbReference>
<dbReference type="InterPro" id="IPR000719">
    <property type="entry name" value="Prot_kinase_dom"/>
</dbReference>
<evidence type="ECO:0000256" key="12">
    <source>
        <dbReference type="ARBA" id="ARBA00022989"/>
    </source>
</evidence>
<dbReference type="CDD" id="cd17546">
    <property type="entry name" value="REC_hyHK_CKI1_RcsC-like"/>
    <property type="match status" value="1"/>
</dbReference>
<dbReference type="PROSITE" id="PS50011">
    <property type="entry name" value="PROTEIN_KINASE_DOM"/>
    <property type="match status" value="1"/>
</dbReference>
<dbReference type="PROSITE" id="PS50109">
    <property type="entry name" value="HIS_KIN"/>
    <property type="match status" value="1"/>
</dbReference>
<feature type="modified residue" description="Phosphohistidine" evidence="17">
    <location>
        <position position="1995"/>
    </location>
</feature>
<organism evidence="24 25">
    <name type="scientific">Desulfoscipio gibsoniae DSM 7213</name>
    <dbReference type="NCBI Taxonomy" id="767817"/>
    <lineage>
        <taxon>Bacteria</taxon>
        <taxon>Bacillati</taxon>
        <taxon>Bacillota</taxon>
        <taxon>Clostridia</taxon>
        <taxon>Eubacteriales</taxon>
        <taxon>Desulfallaceae</taxon>
        <taxon>Desulfoscipio</taxon>
    </lineage>
</organism>
<evidence type="ECO:0000256" key="3">
    <source>
        <dbReference type="ARBA" id="ARBA00006402"/>
    </source>
</evidence>
<evidence type="ECO:0000256" key="18">
    <source>
        <dbReference type="PROSITE-ProRule" id="PRU00169"/>
    </source>
</evidence>
<dbReference type="eggNOG" id="COG2203">
    <property type="taxonomic scope" value="Bacteria"/>
</dbReference>
<keyword evidence="19" id="KW-0175">Coiled coil</keyword>
<dbReference type="PROSITE" id="PS50110">
    <property type="entry name" value="RESPONSE_REGULATORY"/>
    <property type="match status" value="1"/>
</dbReference>
<evidence type="ECO:0000256" key="10">
    <source>
        <dbReference type="ARBA" id="ARBA00022777"/>
    </source>
</evidence>
<accession>R4KNX1</accession>
<keyword evidence="7" id="KW-0808">Transferase</keyword>
<dbReference type="InterPro" id="IPR053159">
    <property type="entry name" value="Hybrid_Histidine_Kinase"/>
</dbReference>
<evidence type="ECO:0000313" key="24">
    <source>
        <dbReference type="EMBL" id="AGL02260.1"/>
    </source>
</evidence>
<evidence type="ECO:0000256" key="13">
    <source>
        <dbReference type="ARBA" id="ARBA00023012"/>
    </source>
</evidence>
<evidence type="ECO:0000256" key="16">
    <source>
        <dbReference type="ARBA" id="ARBA00074306"/>
    </source>
</evidence>
<dbReference type="InterPro" id="IPR005467">
    <property type="entry name" value="His_kinase_dom"/>
</dbReference>
<evidence type="ECO:0000259" key="23">
    <source>
        <dbReference type="PROSITE" id="PS50894"/>
    </source>
</evidence>
<dbReference type="SMART" id="SM00387">
    <property type="entry name" value="HATPase_c"/>
    <property type="match status" value="1"/>
</dbReference>
<dbReference type="InterPro" id="IPR029016">
    <property type="entry name" value="GAF-like_dom_sf"/>
</dbReference>
<dbReference type="FunFam" id="1.10.287.130:FF:000004">
    <property type="entry name" value="Ethylene receptor 1"/>
    <property type="match status" value="1"/>
</dbReference>
<dbReference type="CDD" id="cd16922">
    <property type="entry name" value="HATPase_EvgS-ArcB-TorS-like"/>
    <property type="match status" value="1"/>
</dbReference>
<feature type="modified residue" description="4-aspartylphosphate" evidence="18">
    <location>
        <position position="1841"/>
    </location>
</feature>
<dbReference type="InterPro" id="IPR011006">
    <property type="entry name" value="CheY-like_superfamily"/>
</dbReference>